<feature type="compositionally biased region" description="Low complexity" evidence="1">
    <location>
        <begin position="26"/>
        <end position="45"/>
    </location>
</feature>
<feature type="region of interest" description="Disordered" evidence="1">
    <location>
        <begin position="401"/>
        <end position="432"/>
    </location>
</feature>
<dbReference type="EMBL" id="BSXT01000768">
    <property type="protein sequence ID" value="GMF33832.1"/>
    <property type="molecule type" value="Genomic_DNA"/>
</dbReference>
<feature type="region of interest" description="Disordered" evidence="1">
    <location>
        <begin position="135"/>
        <end position="173"/>
    </location>
</feature>
<comment type="caution">
    <text evidence="2">The sequence shown here is derived from an EMBL/GenBank/DDBJ whole genome shotgun (WGS) entry which is preliminary data.</text>
</comment>
<feature type="compositionally biased region" description="Polar residues" evidence="1">
    <location>
        <begin position="53"/>
        <end position="63"/>
    </location>
</feature>
<organism evidence="2 3">
    <name type="scientific">Phytophthora fragariaefolia</name>
    <dbReference type="NCBI Taxonomy" id="1490495"/>
    <lineage>
        <taxon>Eukaryota</taxon>
        <taxon>Sar</taxon>
        <taxon>Stramenopiles</taxon>
        <taxon>Oomycota</taxon>
        <taxon>Peronosporomycetes</taxon>
        <taxon>Peronosporales</taxon>
        <taxon>Peronosporaceae</taxon>
        <taxon>Phytophthora</taxon>
    </lineage>
</organism>
<feature type="compositionally biased region" description="Gly residues" evidence="1">
    <location>
        <begin position="862"/>
        <end position="874"/>
    </location>
</feature>
<name>A0A9W6X8Z1_9STRA</name>
<keyword evidence="3" id="KW-1185">Reference proteome</keyword>
<evidence type="ECO:0000313" key="2">
    <source>
        <dbReference type="EMBL" id="GMF33832.1"/>
    </source>
</evidence>
<feature type="compositionally biased region" description="Polar residues" evidence="1">
    <location>
        <begin position="406"/>
        <end position="428"/>
    </location>
</feature>
<dbReference type="Proteomes" id="UP001165121">
    <property type="component" value="Unassembled WGS sequence"/>
</dbReference>
<feature type="region of interest" description="Disordered" evidence="1">
    <location>
        <begin position="689"/>
        <end position="711"/>
    </location>
</feature>
<dbReference type="AlphaFoldDB" id="A0A9W6X8Z1"/>
<dbReference type="PANTHER" id="PTHR31827:SF1">
    <property type="entry name" value="EMB|CAB89363.1"/>
    <property type="match status" value="1"/>
</dbReference>
<proteinExistence type="predicted"/>
<accession>A0A9W6X8Z1</accession>
<feature type="region of interest" description="Disordered" evidence="1">
    <location>
        <begin position="1"/>
        <end position="81"/>
    </location>
</feature>
<evidence type="ECO:0000256" key="1">
    <source>
        <dbReference type="SAM" id="MobiDB-lite"/>
    </source>
</evidence>
<evidence type="ECO:0000313" key="3">
    <source>
        <dbReference type="Proteomes" id="UP001165121"/>
    </source>
</evidence>
<feature type="compositionally biased region" description="Basic and acidic residues" evidence="1">
    <location>
        <begin position="8"/>
        <end position="18"/>
    </location>
</feature>
<feature type="compositionally biased region" description="Polar residues" evidence="1">
    <location>
        <begin position="156"/>
        <end position="165"/>
    </location>
</feature>
<sequence>MHQQQEQQQRREGSEGPPRRSLASSFTAQAGGYQQQQQTSFLQYSMPMEPSIRSYNQQQQQISGRYWQPPPGVEASTSSYGKQRQHVASLGLGEFDMLDASAVRSGGDAAAAPSEAASEMSMASFDVHSFQDGSAGAAGGSGMDTTGFQPTAGAASMQSTEQGSAAPTRVAPASDDLKTRALVDAAYAPFSQLPDEPDLKTERLPKDKNARCQFDGCPNRARVSQAYGNFCNRHVIVSPCGFPGCRDKTMDSAAMCARHMQLGKQALQTILDARTQNVPVCKRAGCFKNDQGRGYCRGHEKLLMATGRLPAHINKRRLNSAYTMCSYPECNKHSQRHHLCRTHGNLIVKQAQELADRPGATESYEEILARMQKNIRRCTHENCTKNSQRDRLCTMHYNEKHDLQRDGSTPPNTASSGHDNTSSSQPETGNCGASDIRAVERTRCEKSNCVNLSYAAGLCVEHAKQHQNLIQGRGRYDDPFSSDSNSGIFSTEMENETKQDLFTQHEKAQAITTSTSASTATLTNIAHTKCMNLVCDRESYGREFCEACQKLFSPLVVAINEDTAHSSGYPFNSSTTAMDQAEVKAFQCRVSNCEQDCVRGGLCATHLRAFKTGLLSVDNLKLDSQAQQERHEQELAEAAAVAAAAVEAKPASPPASGKSRKYYCKVDGCDKQAQKRNLCKRHFRLQEGTSAGKPQPEIRLSGPSRSYVPPAQQSEFSQPTIACRFPGCSQIACGGSLLCLTHSKATFCWQPGCETLVDHPRFCEFHAFRQQCAYEGCMYTAERNSSGCMNHAMARRCRHEFCGKFAVGSNSDWCRLHQISCQDSPCALCRLHMLSLDGLTTCENENSNRSRSDASASVSRGMPGGVHGFGGGSPFGRNPRLM</sequence>
<gene>
    <name evidence="2" type="ORF">Pfra01_000850900</name>
</gene>
<reference evidence="2" key="1">
    <citation type="submission" date="2023-04" db="EMBL/GenBank/DDBJ databases">
        <title>Phytophthora fragariaefolia NBRC 109709.</title>
        <authorList>
            <person name="Ichikawa N."/>
            <person name="Sato H."/>
            <person name="Tonouchi N."/>
        </authorList>
    </citation>
    <scope>NUCLEOTIDE SEQUENCE</scope>
    <source>
        <strain evidence="2">NBRC 109709</strain>
    </source>
</reference>
<dbReference type="OrthoDB" id="107839at2759"/>
<feature type="region of interest" description="Disordered" evidence="1">
    <location>
        <begin position="843"/>
        <end position="882"/>
    </location>
</feature>
<protein>
    <submittedName>
        <fullName evidence="2">Unnamed protein product</fullName>
    </submittedName>
</protein>
<dbReference type="PANTHER" id="PTHR31827">
    <property type="entry name" value="EMB|CAB89363.1"/>
    <property type="match status" value="1"/>
</dbReference>